<dbReference type="SUPFAM" id="SSF55811">
    <property type="entry name" value="Nudix"/>
    <property type="match status" value="1"/>
</dbReference>
<keyword evidence="2" id="KW-0378">Hydrolase</keyword>
<dbReference type="PANTHER" id="PTHR43046">
    <property type="entry name" value="GDP-MANNOSE MANNOSYL HYDROLASE"/>
    <property type="match status" value="1"/>
</dbReference>
<comment type="cofactor">
    <cofactor evidence="1">
        <name>Mg(2+)</name>
        <dbReference type="ChEBI" id="CHEBI:18420"/>
    </cofactor>
</comment>
<dbReference type="AlphaFoldDB" id="A0A0M8QRH9"/>
<dbReference type="PROSITE" id="PS51462">
    <property type="entry name" value="NUDIX"/>
    <property type="match status" value="1"/>
</dbReference>
<dbReference type="InterPro" id="IPR000086">
    <property type="entry name" value="NUDIX_hydrolase_dom"/>
</dbReference>
<comment type="caution">
    <text evidence="5">The sequence shown here is derived from an EMBL/GenBank/DDBJ whole genome shotgun (WGS) entry which is preliminary data.</text>
</comment>
<dbReference type="PATRIC" id="fig|36816.3.peg.2759"/>
<gene>
    <name evidence="5" type="ORF">ADK41_12800</name>
</gene>
<proteinExistence type="predicted"/>
<evidence type="ECO:0000259" key="4">
    <source>
        <dbReference type="PROSITE" id="PS51462"/>
    </source>
</evidence>
<name>A0A0M8QRH9_9ACTN</name>
<evidence type="ECO:0000256" key="1">
    <source>
        <dbReference type="ARBA" id="ARBA00001946"/>
    </source>
</evidence>
<accession>A0A0M8QRH9</accession>
<feature type="domain" description="Nudix hydrolase" evidence="4">
    <location>
        <begin position="21"/>
        <end position="162"/>
    </location>
</feature>
<evidence type="ECO:0000256" key="3">
    <source>
        <dbReference type="ARBA" id="ARBA00022842"/>
    </source>
</evidence>
<evidence type="ECO:0000256" key="2">
    <source>
        <dbReference type="ARBA" id="ARBA00022801"/>
    </source>
</evidence>
<sequence>MARPARRCREDRRPLVTTTPQIRYSARALLLDEDDRLLLFSSVDDANGETFWYPVGGGIKEGESPEDALRREVEEETGRTEFEIGPQIWYREAVASWGGNTYDCRERFYLCRVSHFSVDTSGFSQGEIDTVSGHRWWTLDELDAATDRLVPADLAPRLRAVLTDGAPAEPDVVGS</sequence>
<dbReference type="GO" id="GO:0016787">
    <property type="term" value="F:hydrolase activity"/>
    <property type="evidence" value="ECO:0007669"/>
    <property type="project" value="UniProtKB-KW"/>
</dbReference>
<dbReference type="Pfam" id="PF00293">
    <property type="entry name" value="NUDIX"/>
    <property type="match status" value="1"/>
</dbReference>
<keyword evidence="3" id="KW-0460">Magnesium</keyword>
<organism evidence="5 6">
    <name type="scientific">Streptomyces caelestis</name>
    <dbReference type="NCBI Taxonomy" id="36816"/>
    <lineage>
        <taxon>Bacteria</taxon>
        <taxon>Bacillati</taxon>
        <taxon>Actinomycetota</taxon>
        <taxon>Actinomycetes</taxon>
        <taxon>Kitasatosporales</taxon>
        <taxon>Streptomycetaceae</taxon>
        <taxon>Streptomyces</taxon>
    </lineage>
</organism>
<protein>
    <recommendedName>
        <fullName evidence="4">Nudix hydrolase domain-containing protein</fullName>
    </recommendedName>
</protein>
<dbReference type="Proteomes" id="UP000037773">
    <property type="component" value="Unassembled WGS sequence"/>
</dbReference>
<dbReference type="InterPro" id="IPR020084">
    <property type="entry name" value="NUDIX_hydrolase_CS"/>
</dbReference>
<evidence type="ECO:0000313" key="6">
    <source>
        <dbReference type="Proteomes" id="UP000037773"/>
    </source>
</evidence>
<evidence type="ECO:0000313" key="5">
    <source>
        <dbReference type="EMBL" id="KOT40659.1"/>
    </source>
</evidence>
<dbReference type="EMBL" id="LGCN01000120">
    <property type="protein sequence ID" value="KOT40659.1"/>
    <property type="molecule type" value="Genomic_DNA"/>
</dbReference>
<dbReference type="Gene3D" id="3.90.79.10">
    <property type="entry name" value="Nucleoside Triphosphate Pyrophosphohydrolase"/>
    <property type="match status" value="1"/>
</dbReference>
<dbReference type="PANTHER" id="PTHR43046:SF12">
    <property type="entry name" value="GDP-MANNOSE MANNOSYL HYDROLASE"/>
    <property type="match status" value="1"/>
</dbReference>
<dbReference type="InterPro" id="IPR015797">
    <property type="entry name" value="NUDIX_hydrolase-like_dom_sf"/>
</dbReference>
<dbReference type="PROSITE" id="PS00893">
    <property type="entry name" value="NUDIX_BOX"/>
    <property type="match status" value="1"/>
</dbReference>
<reference evidence="5 6" key="1">
    <citation type="submission" date="2015-07" db="EMBL/GenBank/DDBJ databases">
        <authorList>
            <person name="Noorani M."/>
        </authorList>
    </citation>
    <scope>NUCLEOTIDE SEQUENCE [LARGE SCALE GENOMIC DNA]</scope>
    <source>
        <strain evidence="5 6">NRRL B-24567</strain>
    </source>
</reference>
<keyword evidence="6" id="KW-1185">Reference proteome</keyword>
<dbReference type="CDD" id="cd04685">
    <property type="entry name" value="NUDIX_Hydrolase"/>
    <property type="match status" value="1"/>
</dbReference>